<sequence length="97" mass="10553">MTATLEQLLETLVRPALRAHNGDVELVGYQDGILRLRMLGQCAGCPAAAMTNETLIEGQLMPLLPDLKEVILVHTVDASLLAEARSLMTRARSRDQG</sequence>
<gene>
    <name evidence="4" type="ORF">DV520_04420</name>
</gene>
<evidence type="ECO:0000256" key="1">
    <source>
        <dbReference type="ARBA" id="ARBA00006420"/>
    </source>
</evidence>
<dbReference type="PANTHER" id="PTHR11178:SF1">
    <property type="entry name" value="NFU1 IRON-SULFUR CLUSTER SCAFFOLD HOMOLOG, MITOCHONDRIAL"/>
    <property type="match status" value="1"/>
</dbReference>
<name>A0A3E2B4L5_9FIRM</name>
<dbReference type="InterPro" id="IPR034904">
    <property type="entry name" value="FSCA_dom_sf"/>
</dbReference>
<dbReference type="EMBL" id="QQRQ01000005">
    <property type="protein sequence ID" value="RFT06949.1"/>
    <property type="molecule type" value="Genomic_DNA"/>
</dbReference>
<evidence type="ECO:0000313" key="5">
    <source>
        <dbReference type="Proteomes" id="UP000260649"/>
    </source>
</evidence>
<keyword evidence="5" id="KW-1185">Reference proteome</keyword>
<dbReference type="Pfam" id="PF01106">
    <property type="entry name" value="NifU"/>
    <property type="match status" value="1"/>
</dbReference>
<comment type="similarity">
    <text evidence="1">Belongs to the NifU family.</text>
</comment>
<comment type="caution">
    <text evidence="4">The sequence shown here is derived from an EMBL/GenBank/DDBJ whole genome shotgun (WGS) entry which is preliminary data.</text>
</comment>
<dbReference type="AlphaFoldDB" id="A0A3E2B4L5"/>
<evidence type="ECO:0000259" key="3">
    <source>
        <dbReference type="Pfam" id="PF01106"/>
    </source>
</evidence>
<dbReference type="InterPro" id="IPR001075">
    <property type="entry name" value="NIF_FeS_clus_asmbl_NifU_C"/>
</dbReference>
<dbReference type="GeneID" id="97994982"/>
<comment type="function">
    <text evidence="2">May be involved in the formation or repair of [Fe-S] clusters present in iron-sulfur proteins.</text>
</comment>
<dbReference type="Gene3D" id="3.30.300.130">
    <property type="entry name" value="Fe-S cluster assembly (FSCA)"/>
    <property type="match status" value="1"/>
</dbReference>
<dbReference type="PANTHER" id="PTHR11178">
    <property type="entry name" value="IRON-SULFUR CLUSTER SCAFFOLD PROTEIN NFU-RELATED"/>
    <property type="match status" value="1"/>
</dbReference>
<dbReference type="SUPFAM" id="SSF117916">
    <property type="entry name" value="Fe-S cluster assembly (FSCA) domain-like"/>
    <property type="match status" value="1"/>
</dbReference>
<accession>A0A3E2B4L5</accession>
<dbReference type="OrthoDB" id="9796965at2"/>
<reference evidence="4 5" key="1">
    <citation type="submission" date="2018-07" db="EMBL/GenBank/DDBJ databases">
        <title>GABA Modulating Bacteria of the Human Gut Microbiota.</title>
        <authorList>
            <person name="Strandwitz P."/>
            <person name="Kim K.H."/>
            <person name="Terekhova D."/>
            <person name="Liu J.K."/>
            <person name="Sharma A."/>
            <person name="Levering J."/>
            <person name="Mcdonald D."/>
            <person name="Dietrich D."/>
            <person name="Ramadhar T.R."/>
            <person name="Lekbua A."/>
            <person name="Mroue N."/>
            <person name="Liston C."/>
            <person name="Stewart E.J."/>
            <person name="Dubin M.J."/>
            <person name="Zengler K."/>
            <person name="Knight R."/>
            <person name="Gilbert J.A."/>
            <person name="Clardy J."/>
            <person name="Lewis K."/>
        </authorList>
    </citation>
    <scope>NUCLEOTIDE SEQUENCE [LARGE SCALE GENOMIC DNA]</scope>
    <source>
        <strain evidence="4 5">KLE1738</strain>
    </source>
</reference>
<evidence type="ECO:0000313" key="4">
    <source>
        <dbReference type="EMBL" id="RFT06949.1"/>
    </source>
</evidence>
<protein>
    <submittedName>
        <fullName evidence="4">NifU family protein</fullName>
    </submittedName>
</protein>
<dbReference type="GO" id="GO:0005506">
    <property type="term" value="F:iron ion binding"/>
    <property type="evidence" value="ECO:0007669"/>
    <property type="project" value="InterPro"/>
</dbReference>
<evidence type="ECO:0000256" key="2">
    <source>
        <dbReference type="ARBA" id="ARBA00049958"/>
    </source>
</evidence>
<dbReference type="RefSeq" id="WP_117141919.1">
    <property type="nucleotide sequence ID" value="NZ_CAKXKJ010000004.1"/>
</dbReference>
<organism evidence="4 5">
    <name type="scientific">Evtepia gabavorous</name>
    <dbReference type="NCBI Taxonomy" id="2211183"/>
    <lineage>
        <taxon>Bacteria</taxon>
        <taxon>Bacillati</taxon>
        <taxon>Bacillota</taxon>
        <taxon>Clostridia</taxon>
        <taxon>Eubacteriales</taxon>
        <taxon>Evtepia</taxon>
    </lineage>
</organism>
<dbReference type="GO" id="GO:0016226">
    <property type="term" value="P:iron-sulfur cluster assembly"/>
    <property type="evidence" value="ECO:0007669"/>
    <property type="project" value="InterPro"/>
</dbReference>
<dbReference type="GO" id="GO:0051536">
    <property type="term" value="F:iron-sulfur cluster binding"/>
    <property type="evidence" value="ECO:0007669"/>
    <property type="project" value="InterPro"/>
</dbReference>
<dbReference type="Proteomes" id="UP000260649">
    <property type="component" value="Unassembled WGS sequence"/>
</dbReference>
<feature type="domain" description="NIF system FeS cluster assembly NifU C-terminal" evidence="3">
    <location>
        <begin position="6"/>
        <end position="71"/>
    </location>
</feature>
<proteinExistence type="inferred from homology"/>